<sequence length="95" mass="10525">MSALICSGSEYASSREEIAHSFGQFLEEVNSAPRDALCASPPIKGLHYIQTYTQNFLLALDRLRLKYDRLIGDNENRTGGHISIGMALRRPKAGD</sequence>
<gene>
    <name evidence="1" type="ORF">EVAR_17735_1</name>
</gene>
<proteinExistence type="predicted"/>
<protein>
    <submittedName>
        <fullName evidence="1">Uncharacterized protein</fullName>
    </submittedName>
</protein>
<organism evidence="1 2">
    <name type="scientific">Eumeta variegata</name>
    <name type="common">Bagworm moth</name>
    <name type="synonym">Eumeta japonica</name>
    <dbReference type="NCBI Taxonomy" id="151549"/>
    <lineage>
        <taxon>Eukaryota</taxon>
        <taxon>Metazoa</taxon>
        <taxon>Ecdysozoa</taxon>
        <taxon>Arthropoda</taxon>
        <taxon>Hexapoda</taxon>
        <taxon>Insecta</taxon>
        <taxon>Pterygota</taxon>
        <taxon>Neoptera</taxon>
        <taxon>Endopterygota</taxon>
        <taxon>Lepidoptera</taxon>
        <taxon>Glossata</taxon>
        <taxon>Ditrysia</taxon>
        <taxon>Tineoidea</taxon>
        <taxon>Psychidae</taxon>
        <taxon>Oiketicinae</taxon>
        <taxon>Eumeta</taxon>
    </lineage>
</organism>
<evidence type="ECO:0000313" key="2">
    <source>
        <dbReference type="Proteomes" id="UP000299102"/>
    </source>
</evidence>
<keyword evidence="2" id="KW-1185">Reference proteome</keyword>
<accession>A0A4C1TTB4</accession>
<dbReference type="EMBL" id="BGZK01000086">
    <property type="protein sequence ID" value="GBP17237.1"/>
    <property type="molecule type" value="Genomic_DNA"/>
</dbReference>
<comment type="caution">
    <text evidence="1">The sequence shown here is derived from an EMBL/GenBank/DDBJ whole genome shotgun (WGS) entry which is preliminary data.</text>
</comment>
<reference evidence="1 2" key="1">
    <citation type="journal article" date="2019" name="Commun. Biol.">
        <title>The bagworm genome reveals a unique fibroin gene that provides high tensile strength.</title>
        <authorList>
            <person name="Kono N."/>
            <person name="Nakamura H."/>
            <person name="Ohtoshi R."/>
            <person name="Tomita M."/>
            <person name="Numata K."/>
            <person name="Arakawa K."/>
        </authorList>
    </citation>
    <scope>NUCLEOTIDE SEQUENCE [LARGE SCALE GENOMIC DNA]</scope>
</reference>
<dbReference type="Proteomes" id="UP000299102">
    <property type="component" value="Unassembled WGS sequence"/>
</dbReference>
<name>A0A4C1TTB4_EUMVA</name>
<dbReference type="AlphaFoldDB" id="A0A4C1TTB4"/>
<evidence type="ECO:0000313" key="1">
    <source>
        <dbReference type="EMBL" id="GBP17237.1"/>
    </source>
</evidence>